<dbReference type="GO" id="GO:0045116">
    <property type="term" value="P:protein neddylation"/>
    <property type="evidence" value="ECO:0007669"/>
    <property type="project" value="TreeGrafter"/>
</dbReference>
<evidence type="ECO:0000256" key="2">
    <source>
        <dbReference type="SAM" id="MobiDB-lite"/>
    </source>
</evidence>
<dbReference type="AlphaFoldDB" id="A0A8H5F5U0"/>
<dbReference type="InterPro" id="IPR014764">
    <property type="entry name" value="DCN-prot"/>
</dbReference>
<feature type="region of interest" description="Disordered" evidence="2">
    <location>
        <begin position="1"/>
        <end position="167"/>
    </location>
</feature>
<dbReference type="EMBL" id="JAACJK010000164">
    <property type="protein sequence ID" value="KAF5324642.1"/>
    <property type="molecule type" value="Genomic_DNA"/>
</dbReference>
<sequence>MPPKRQRKRVEESSGDAVPTSSRSTRASARIQAQDNAAAATDNTAASTSSEPSTKRKKASTTAKAPAPPKEKKKPAPKKSATKKTGVPARKCSTPADEDPKPDTVKKVTAASKKNSSVPNPVAPQPNGSQQSLSGPNGDASSSSTTASTQQAPPRPVTPPVPTVPQLAQPPAELKVQPYTAQRSLALFQKYADSDDPNVIGPEGFESLCTEGGIPLEGALPLILAWQMNAKEMAKISKEEWAQGTEKLKIASLPALAAVLNDLQNMLIMQQGVVAAKKTGNKKDQDIYDKTVYTAYGQDTKAAFGKLYTYCFGMAKPEGSRNIDMETSCAFWSVLLGPQYPIVKDILEFINEKGTYKATNKDLWSMMLEFCQTVNPSLQDYEADGAWPTLLDDFVSWQKVRLGLPEGMSAAGAEE</sequence>
<dbReference type="GO" id="GO:0031624">
    <property type="term" value="F:ubiquitin conjugating enzyme binding"/>
    <property type="evidence" value="ECO:0007669"/>
    <property type="project" value="TreeGrafter"/>
</dbReference>
<accession>A0A8H5F5U0</accession>
<dbReference type="GO" id="GO:0000151">
    <property type="term" value="C:ubiquitin ligase complex"/>
    <property type="evidence" value="ECO:0007669"/>
    <property type="project" value="TreeGrafter"/>
</dbReference>
<dbReference type="GO" id="GO:0097602">
    <property type="term" value="F:cullin family protein binding"/>
    <property type="evidence" value="ECO:0007669"/>
    <property type="project" value="TreeGrafter"/>
</dbReference>
<evidence type="ECO:0000313" key="4">
    <source>
        <dbReference type="EMBL" id="KAF5324642.1"/>
    </source>
</evidence>
<dbReference type="Proteomes" id="UP000541558">
    <property type="component" value="Unassembled WGS sequence"/>
</dbReference>
<comment type="caution">
    <text evidence="4">The sequence shown here is derived from an EMBL/GenBank/DDBJ whole genome shotgun (WGS) entry which is preliminary data.</text>
</comment>
<feature type="compositionally biased region" description="Low complexity" evidence="2">
    <location>
        <begin position="20"/>
        <end position="52"/>
    </location>
</feature>
<dbReference type="Pfam" id="PF03556">
    <property type="entry name" value="Cullin_binding"/>
    <property type="match status" value="1"/>
</dbReference>
<feature type="compositionally biased region" description="Polar residues" evidence="2">
    <location>
        <begin position="126"/>
        <end position="135"/>
    </location>
</feature>
<evidence type="ECO:0000259" key="3">
    <source>
        <dbReference type="PROSITE" id="PS51229"/>
    </source>
</evidence>
<reference evidence="4 5" key="1">
    <citation type="journal article" date="2020" name="ISME J.">
        <title>Uncovering the hidden diversity of litter-decomposition mechanisms in mushroom-forming fungi.</title>
        <authorList>
            <person name="Floudas D."/>
            <person name="Bentzer J."/>
            <person name="Ahren D."/>
            <person name="Johansson T."/>
            <person name="Persson P."/>
            <person name="Tunlid A."/>
        </authorList>
    </citation>
    <scope>NUCLEOTIDE SEQUENCE [LARGE SCALE GENOMIC DNA]</scope>
    <source>
        <strain evidence="4 5">CBS 175.51</strain>
    </source>
</reference>
<feature type="compositionally biased region" description="Low complexity" evidence="2">
    <location>
        <begin position="140"/>
        <end position="152"/>
    </location>
</feature>
<feature type="compositionally biased region" description="Pro residues" evidence="2">
    <location>
        <begin position="153"/>
        <end position="163"/>
    </location>
</feature>
<dbReference type="OrthoDB" id="27198at2759"/>
<comment type="function">
    <text evidence="1">Neddylation of cullins play an essential role in the regulation of SCF-type complexes activity.</text>
</comment>
<evidence type="ECO:0000313" key="5">
    <source>
        <dbReference type="Proteomes" id="UP000541558"/>
    </source>
</evidence>
<evidence type="ECO:0000256" key="1">
    <source>
        <dbReference type="RuleBase" id="RU410713"/>
    </source>
</evidence>
<feature type="compositionally biased region" description="Basic residues" evidence="2">
    <location>
        <begin position="71"/>
        <end position="82"/>
    </location>
</feature>
<gene>
    <name evidence="4" type="ORF">D9611_004236</name>
</gene>
<dbReference type="Gene3D" id="1.10.238.10">
    <property type="entry name" value="EF-hand"/>
    <property type="match status" value="1"/>
</dbReference>
<dbReference type="InterPro" id="IPR042460">
    <property type="entry name" value="DCN1-like_PONY"/>
</dbReference>
<protein>
    <recommendedName>
        <fullName evidence="1">Defective in cullin neddylation protein</fullName>
    </recommendedName>
</protein>
<dbReference type="Gene3D" id="1.10.238.200">
    <property type="entry name" value="Cullin, PONY binding domain"/>
    <property type="match status" value="1"/>
</dbReference>
<proteinExistence type="predicted"/>
<dbReference type="GO" id="GO:0032182">
    <property type="term" value="F:ubiquitin-like protein binding"/>
    <property type="evidence" value="ECO:0007669"/>
    <property type="project" value="TreeGrafter"/>
</dbReference>
<dbReference type="InterPro" id="IPR005176">
    <property type="entry name" value="PONY_dom"/>
</dbReference>
<keyword evidence="5" id="KW-1185">Reference proteome</keyword>
<dbReference type="PROSITE" id="PS51229">
    <property type="entry name" value="DCUN1"/>
    <property type="match status" value="1"/>
</dbReference>
<name>A0A8H5F5U0_9AGAR</name>
<organism evidence="4 5">
    <name type="scientific">Ephemerocybe angulata</name>
    <dbReference type="NCBI Taxonomy" id="980116"/>
    <lineage>
        <taxon>Eukaryota</taxon>
        <taxon>Fungi</taxon>
        <taxon>Dikarya</taxon>
        <taxon>Basidiomycota</taxon>
        <taxon>Agaricomycotina</taxon>
        <taxon>Agaricomycetes</taxon>
        <taxon>Agaricomycetidae</taxon>
        <taxon>Agaricales</taxon>
        <taxon>Agaricineae</taxon>
        <taxon>Psathyrellaceae</taxon>
        <taxon>Ephemerocybe</taxon>
    </lineage>
</organism>
<feature type="domain" description="DCUN1" evidence="3">
    <location>
        <begin position="179"/>
        <end position="399"/>
    </location>
</feature>
<dbReference type="PANTHER" id="PTHR12281">
    <property type="entry name" value="RP42 RELATED"/>
    <property type="match status" value="1"/>
</dbReference>
<dbReference type="PANTHER" id="PTHR12281:SF12">
    <property type="entry name" value="DEFECTIVE IN CULLIN NEDDYLATION PROTEIN"/>
    <property type="match status" value="1"/>
</dbReference>